<organism evidence="1 2">
    <name type="scientific">Chaetomium tenue</name>
    <dbReference type="NCBI Taxonomy" id="1854479"/>
    <lineage>
        <taxon>Eukaryota</taxon>
        <taxon>Fungi</taxon>
        <taxon>Dikarya</taxon>
        <taxon>Ascomycota</taxon>
        <taxon>Pezizomycotina</taxon>
        <taxon>Sordariomycetes</taxon>
        <taxon>Sordariomycetidae</taxon>
        <taxon>Sordariales</taxon>
        <taxon>Chaetomiaceae</taxon>
        <taxon>Chaetomium</taxon>
    </lineage>
</organism>
<keyword evidence="1" id="KW-0812">Transmembrane</keyword>
<name>A0ACB7P7Z3_9PEZI</name>
<sequence length="763" mass="83887">MQQLTTSVVLGIVTSLLTISTQAHVTLGRERYGVIGYGIVMYDPPCAYACIDIANSWNLDCGHEHTDGMDMGGMHMSSVSPECKATSDPFLQTLAWCFHAHCPGVSNSTLERVWEMDIVGRKVVQPAPAYSYQVALSRAAQAPPTSIISSDATLNITSLVDDEAWLGKFNGDEAFERMEIRASTFGLVLFVSCVGIPIVFSWFRFLPLNPVVLSKFYATVIDPPLFGNHHSAPALGLGFVPTRGQGLFIAYIWIINIIVSSVGYEVRDPMSWYPTVERQLVVYISNRVGVFSFVNLALAVLFSSRNNVLLFVTNWSHSTFLLVHRWISVICMLQACLHSAIYLQYYLDPLAGEGAHAEQSKLDYWIWGIVGTLALTLLMPLSVLPLRRKLYEAFLVTHVVLAVLAMVGCMLHIYYRYEWQWGYQTWVWISFAFWLFDRFLARPLRLARNGVKRAFVTVLDEDYLQVDIPGVEGEGHVYLYFPTLTWRVWENHPFSVAAVGAAAPAPFQEPTTTISSTASSTTSSIHSNSQTTPQSDTKTPTTSLIPSATTPPLTPHHHHAHHNPGLTFFIRRHHGLTHRLLNHTPTPLNPSITTNPNPPTGIPTLLETSYGSHLPPTTPTSLTHPNLLCIAGGVGVTGVLRFLPTGFGTSRGGMFGGKVKLFWGVRAESGALVRAVRGVVGFRGMWGGTEVTISMGRQFDIEALLERELLPSGEGHGVAVAVATGTTVVVCGPAAMADEVRVAVARLGRRGVVVRLIEESFSW</sequence>
<dbReference type="Proteomes" id="UP000724584">
    <property type="component" value="Unassembled WGS sequence"/>
</dbReference>
<comment type="caution">
    <text evidence="1">The sequence shown here is derived from an EMBL/GenBank/DDBJ whole genome shotgun (WGS) entry which is preliminary data.</text>
</comment>
<evidence type="ECO:0000313" key="2">
    <source>
        <dbReference type="Proteomes" id="UP000724584"/>
    </source>
</evidence>
<proteinExistence type="predicted"/>
<accession>A0ACB7P7Z3</accession>
<reference evidence="1 2" key="1">
    <citation type="journal article" date="2021" name="Nat. Commun.">
        <title>Genetic determinants of endophytism in the Arabidopsis root mycobiome.</title>
        <authorList>
            <person name="Mesny F."/>
            <person name="Miyauchi S."/>
            <person name="Thiergart T."/>
            <person name="Pickel B."/>
            <person name="Atanasova L."/>
            <person name="Karlsson M."/>
            <person name="Huettel B."/>
            <person name="Barry K.W."/>
            <person name="Haridas S."/>
            <person name="Chen C."/>
            <person name="Bauer D."/>
            <person name="Andreopoulos W."/>
            <person name="Pangilinan J."/>
            <person name="LaButti K."/>
            <person name="Riley R."/>
            <person name="Lipzen A."/>
            <person name="Clum A."/>
            <person name="Drula E."/>
            <person name="Henrissat B."/>
            <person name="Kohler A."/>
            <person name="Grigoriev I.V."/>
            <person name="Martin F.M."/>
            <person name="Hacquard S."/>
        </authorList>
    </citation>
    <scope>NUCLEOTIDE SEQUENCE [LARGE SCALE GENOMIC DNA]</scope>
    <source>
        <strain evidence="1 2">MPI-SDFR-AT-0079</strain>
    </source>
</reference>
<protein>
    <submittedName>
        <fullName evidence="1">Ferric reductase like transmembrane component-domain-containing protein</fullName>
    </submittedName>
</protein>
<gene>
    <name evidence="1" type="ORF">F5144DRAFT_511295</name>
</gene>
<dbReference type="EMBL" id="JAGIZQ010000004">
    <property type="protein sequence ID" value="KAH6631598.1"/>
    <property type="molecule type" value="Genomic_DNA"/>
</dbReference>
<keyword evidence="1" id="KW-0472">Membrane</keyword>
<keyword evidence="2" id="KW-1185">Reference proteome</keyword>
<evidence type="ECO:0000313" key="1">
    <source>
        <dbReference type="EMBL" id="KAH6631598.1"/>
    </source>
</evidence>